<dbReference type="Pfam" id="PF00589">
    <property type="entry name" value="Phage_integrase"/>
    <property type="match status" value="1"/>
</dbReference>
<dbReference type="InterPro" id="IPR050090">
    <property type="entry name" value="Tyrosine_recombinase_XerCD"/>
</dbReference>
<evidence type="ECO:0000256" key="2">
    <source>
        <dbReference type="ARBA" id="ARBA00023125"/>
    </source>
</evidence>
<dbReference type="PROSITE" id="PS51900">
    <property type="entry name" value="CB"/>
    <property type="match status" value="1"/>
</dbReference>
<dbReference type="EMBL" id="FOQZ01000002">
    <property type="protein sequence ID" value="SFI46916.1"/>
    <property type="molecule type" value="Genomic_DNA"/>
</dbReference>
<dbReference type="AlphaFoldDB" id="A0A7Z7CXQ7"/>
<dbReference type="PROSITE" id="PS51898">
    <property type="entry name" value="TYR_RECOMBINASE"/>
    <property type="match status" value="1"/>
</dbReference>
<evidence type="ECO:0000259" key="6">
    <source>
        <dbReference type="PROSITE" id="PS51898"/>
    </source>
</evidence>
<feature type="compositionally biased region" description="Basic and acidic residues" evidence="5">
    <location>
        <begin position="300"/>
        <end position="309"/>
    </location>
</feature>
<dbReference type="InterPro" id="IPR010998">
    <property type="entry name" value="Integrase_recombinase_N"/>
</dbReference>
<evidence type="ECO:0000256" key="3">
    <source>
        <dbReference type="ARBA" id="ARBA00023172"/>
    </source>
</evidence>
<dbReference type="Gene3D" id="1.10.150.130">
    <property type="match status" value="1"/>
</dbReference>
<protein>
    <submittedName>
        <fullName evidence="8">Site-specific recombinase XerD</fullName>
    </submittedName>
</protein>
<gene>
    <name evidence="8" type="ORF">SAMN04487751_1748</name>
</gene>
<reference evidence="8 9" key="1">
    <citation type="submission" date="2016-10" db="EMBL/GenBank/DDBJ databases">
        <authorList>
            <person name="Varghese N."/>
            <person name="Submissions S."/>
        </authorList>
    </citation>
    <scope>NUCLEOTIDE SEQUENCE [LARGE SCALE GENOMIC DNA]</scope>
    <source>
        <strain evidence="8 9">UNC380MFSha3.1</strain>
    </source>
</reference>
<dbReference type="GO" id="GO:0003677">
    <property type="term" value="F:DNA binding"/>
    <property type="evidence" value="ECO:0007669"/>
    <property type="project" value="UniProtKB-UniRule"/>
</dbReference>
<evidence type="ECO:0000259" key="7">
    <source>
        <dbReference type="PROSITE" id="PS51900"/>
    </source>
</evidence>
<dbReference type="SUPFAM" id="SSF56349">
    <property type="entry name" value="DNA breaking-rejoining enzymes"/>
    <property type="match status" value="1"/>
</dbReference>
<dbReference type="PANTHER" id="PTHR30349:SF41">
    <property type="entry name" value="INTEGRASE_RECOMBINASE PROTEIN MJ0367-RELATED"/>
    <property type="match status" value="1"/>
</dbReference>
<name>A0A7Z7CXQ7_9MICO</name>
<dbReference type="GO" id="GO:0015074">
    <property type="term" value="P:DNA integration"/>
    <property type="evidence" value="ECO:0007669"/>
    <property type="project" value="InterPro"/>
</dbReference>
<dbReference type="GO" id="GO:0006310">
    <property type="term" value="P:DNA recombination"/>
    <property type="evidence" value="ECO:0007669"/>
    <property type="project" value="UniProtKB-KW"/>
</dbReference>
<dbReference type="InterPro" id="IPR044068">
    <property type="entry name" value="CB"/>
</dbReference>
<sequence length="309" mass="34444">MFLDARASGNPHTVDTDRHNISALPKPLLNRPLASIQADDIREHLRRQLHHKRPSTVAREKTTLSALFTYAAEQGLLHQPHPVQTMKKLPELGAIAQRAISPKDVPSPARLMAALASVREKRPDIADVLEFMSLTGIRWGEARALRSASLVEVPLPQLVVERSHSDRYAEKDPKSWRGSRALPLSPRALEIFTLHAASKQPEDYVFTNQHGRQLSVGVVRKFPLGFERHALRHFAASTWLRLGTPVNEVAEYLGDDPRTVLAVYAHILGEGQRRAHAARLAHAEAREQSGDTWGTPGTMTERHIAQTPL</sequence>
<comment type="similarity">
    <text evidence="1">Belongs to the 'phage' integrase family.</text>
</comment>
<organism evidence="8 9">
    <name type="scientific">Microbacterium saccharophilum</name>
    <dbReference type="NCBI Taxonomy" id="1213358"/>
    <lineage>
        <taxon>Bacteria</taxon>
        <taxon>Bacillati</taxon>
        <taxon>Actinomycetota</taxon>
        <taxon>Actinomycetes</taxon>
        <taxon>Micrococcales</taxon>
        <taxon>Microbacteriaceae</taxon>
        <taxon>Microbacterium</taxon>
    </lineage>
</organism>
<dbReference type="InterPro" id="IPR002104">
    <property type="entry name" value="Integrase_catalytic"/>
</dbReference>
<evidence type="ECO:0000256" key="5">
    <source>
        <dbReference type="SAM" id="MobiDB-lite"/>
    </source>
</evidence>
<evidence type="ECO:0000256" key="1">
    <source>
        <dbReference type="ARBA" id="ARBA00008857"/>
    </source>
</evidence>
<proteinExistence type="inferred from homology"/>
<keyword evidence="3" id="KW-0233">DNA recombination</keyword>
<feature type="domain" description="Core-binding (CB)" evidence="7">
    <location>
        <begin position="1"/>
        <end position="72"/>
    </location>
</feature>
<dbReference type="Gene3D" id="1.10.443.10">
    <property type="entry name" value="Intergrase catalytic core"/>
    <property type="match status" value="1"/>
</dbReference>
<keyword evidence="2 4" id="KW-0238">DNA-binding</keyword>
<evidence type="ECO:0000313" key="9">
    <source>
        <dbReference type="Proteomes" id="UP000198702"/>
    </source>
</evidence>
<comment type="caution">
    <text evidence="8">The sequence shown here is derived from an EMBL/GenBank/DDBJ whole genome shotgun (WGS) entry which is preliminary data.</text>
</comment>
<feature type="region of interest" description="Disordered" evidence="5">
    <location>
        <begin position="283"/>
        <end position="309"/>
    </location>
</feature>
<dbReference type="Proteomes" id="UP000198702">
    <property type="component" value="Unassembled WGS sequence"/>
</dbReference>
<dbReference type="InterPro" id="IPR013762">
    <property type="entry name" value="Integrase-like_cat_sf"/>
</dbReference>
<dbReference type="PANTHER" id="PTHR30349">
    <property type="entry name" value="PHAGE INTEGRASE-RELATED"/>
    <property type="match status" value="1"/>
</dbReference>
<evidence type="ECO:0000313" key="8">
    <source>
        <dbReference type="EMBL" id="SFI46916.1"/>
    </source>
</evidence>
<evidence type="ECO:0000256" key="4">
    <source>
        <dbReference type="PROSITE-ProRule" id="PRU01248"/>
    </source>
</evidence>
<accession>A0A7Z7CXQ7</accession>
<dbReference type="InterPro" id="IPR011010">
    <property type="entry name" value="DNA_brk_join_enz"/>
</dbReference>
<feature type="domain" description="Tyr recombinase" evidence="6">
    <location>
        <begin position="98"/>
        <end position="277"/>
    </location>
</feature>